<proteinExistence type="evidence at transcript level"/>
<dbReference type="EMBL" id="GANP01012086">
    <property type="protein sequence ID" value="JAB72382.1"/>
    <property type="molecule type" value="mRNA"/>
</dbReference>
<accession>V5HBR1</accession>
<name>V5HBR1_IXORI</name>
<protein>
    <submittedName>
        <fullName evidence="2">Putative secreted protein</fullName>
    </submittedName>
</protein>
<feature type="chain" id="PRO_5004734851" evidence="1">
    <location>
        <begin position="17"/>
        <end position="139"/>
    </location>
</feature>
<dbReference type="AlphaFoldDB" id="V5HBR1"/>
<feature type="non-terminal residue" evidence="2">
    <location>
        <position position="139"/>
    </location>
</feature>
<feature type="signal peptide" evidence="1">
    <location>
        <begin position="1"/>
        <end position="16"/>
    </location>
</feature>
<evidence type="ECO:0000313" key="2">
    <source>
        <dbReference type="EMBL" id="JAB72382.1"/>
    </source>
</evidence>
<evidence type="ECO:0000256" key="1">
    <source>
        <dbReference type="SAM" id="SignalP"/>
    </source>
</evidence>
<organism evidence="2">
    <name type="scientific">Ixodes ricinus</name>
    <name type="common">Common tick</name>
    <name type="synonym">Acarus ricinus</name>
    <dbReference type="NCBI Taxonomy" id="34613"/>
    <lineage>
        <taxon>Eukaryota</taxon>
        <taxon>Metazoa</taxon>
        <taxon>Ecdysozoa</taxon>
        <taxon>Arthropoda</taxon>
        <taxon>Chelicerata</taxon>
        <taxon>Arachnida</taxon>
        <taxon>Acari</taxon>
        <taxon>Parasitiformes</taxon>
        <taxon>Ixodida</taxon>
        <taxon>Ixodoidea</taxon>
        <taxon>Ixodidae</taxon>
        <taxon>Ixodinae</taxon>
        <taxon>Ixodes</taxon>
    </lineage>
</organism>
<reference evidence="2" key="1">
    <citation type="journal article" date="2015" name="Sci. Rep.">
        <title>Tissue- and time-dependent transcription in Ixodes ricinus salivary glands and midguts when blood feeding on the vertebrate host.</title>
        <authorList>
            <person name="Kotsyfakis M."/>
            <person name="Schwarz A."/>
            <person name="Erhart J."/>
            <person name="Ribeiro J.M."/>
        </authorList>
    </citation>
    <scope>NUCLEOTIDE SEQUENCE</scope>
    <source>
        <tissue evidence="2">Salivary gland and midgut</tissue>
    </source>
</reference>
<keyword evidence="1" id="KW-0732">Signal</keyword>
<sequence length="139" mass="15659">MKCFVVLSLMTWRVCSESAFPQLPRVNSLAERIGKYPDSLEAKTQIAERAQKAHLFDFDEAVKKFVKDLAKEKGTEVSWWDIHGKHAHLVENAHKYKSFKVTATAGSLAYGSTTSEVKKPNVVYTQMIKNGQPSESQKV</sequence>